<accession>A0A2B9DHK3</accession>
<dbReference type="AlphaFoldDB" id="A0A2B9DHK3"/>
<comment type="caution">
    <text evidence="1">The sequence shown here is derived from an EMBL/GenBank/DDBJ whole genome shotgun (WGS) entry which is preliminary data.</text>
</comment>
<organism evidence="1 2">
    <name type="scientific">Bacillus cereus</name>
    <dbReference type="NCBI Taxonomy" id="1396"/>
    <lineage>
        <taxon>Bacteria</taxon>
        <taxon>Bacillati</taxon>
        <taxon>Bacillota</taxon>
        <taxon>Bacilli</taxon>
        <taxon>Bacillales</taxon>
        <taxon>Bacillaceae</taxon>
        <taxon>Bacillus</taxon>
        <taxon>Bacillus cereus group</taxon>
    </lineage>
</organism>
<evidence type="ECO:0000313" key="2">
    <source>
        <dbReference type="Proteomes" id="UP000222054"/>
    </source>
</evidence>
<proteinExistence type="predicted"/>
<gene>
    <name evidence="1" type="ORF">CN958_32015</name>
</gene>
<reference evidence="1 2" key="1">
    <citation type="submission" date="2017-09" db="EMBL/GenBank/DDBJ databases">
        <title>Large-scale bioinformatics analysis of Bacillus genomes uncovers conserved roles of natural products in bacterial physiology.</title>
        <authorList>
            <consortium name="Agbiome Team Llc"/>
            <person name="Bleich R.M."/>
            <person name="Grubbs K.J."/>
            <person name="Santa Maria K.C."/>
            <person name="Allen S.E."/>
            <person name="Farag S."/>
            <person name="Shank E.A."/>
            <person name="Bowers A."/>
        </authorList>
    </citation>
    <scope>NUCLEOTIDE SEQUENCE [LARGE SCALE GENOMIC DNA]</scope>
    <source>
        <strain evidence="1 2">AFS053130</strain>
    </source>
</reference>
<sequence>MKTVVNLSIEELHKKQEKKYKGIFDKFEIGQQIELSSSSYEPDLPFGATGKILDKKYSKNGCDLRVDFEGYETWIDGEDVL</sequence>
<dbReference type="RefSeq" id="WP_098780248.1">
    <property type="nucleotide sequence ID" value="NZ_NUHO01000273.1"/>
</dbReference>
<name>A0A2B9DHK3_BACCE</name>
<dbReference type="Proteomes" id="UP000222054">
    <property type="component" value="Unassembled WGS sequence"/>
</dbReference>
<protein>
    <submittedName>
        <fullName evidence="1">Uncharacterized protein</fullName>
    </submittedName>
</protein>
<evidence type="ECO:0000313" key="1">
    <source>
        <dbReference type="EMBL" id="PGM86956.1"/>
    </source>
</evidence>
<dbReference type="EMBL" id="NUHO01000273">
    <property type="protein sequence ID" value="PGM86956.1"/>
    <property type="molecule type" value="Genomic_DNA"/>
</dbReference>